<dbReference type="Gene3D" id="2.60.40.1180">
    <property type="entry name" value="Golgi alpha-mannosidase II"/>
    <property type="match status" value="1"/>
</dbReference>
<comment type="cofactor">
    <cofactor evidence="2">
        <name>Ca(2+)</name>
        <dbReference type="ChEBI" id="CHEBI:29108"/>
    </cofactor>
</comment>
<feature type="domain" description="Glycosyl hydrolase family 13 catalytic" evidence="19">
    <location>
        <begin position="32"/>
        <end position="387"/>
    </location>
</feature>
<comment type="similarity">
    <text evidence="3">Belongs to the glycosyl hydrolase 13 family.</text>
</comment>
<feature type="binding site" evidence="16">
    <location>
        <position position="316"/>
    </location>
    <ligand>
        <name>substrate</name>
    </ligand>
</feature>
<dbReference type="EMBL" id="JAEVFJ010000008">
    <property type="protein sequence ID" value="KAH8102880.1"/>
    <property type="molecule type" value="Genomic_DNA"/>
</dbReference>
<feature type="binding site" evidence="16">
    <location>
        <position position="363"/>
    </location>
    <ligand>
        <name>substrate</name>
    </ligand>
</feature>
<evidence type="ECO:0000256" key="5">
    <source>
        <dbReference type="ARBA" id="ARBA00022723"/>
    </source>
</evidence>
<keyword evidence="6 18" id="KW-0732">Signal</keyword>
<evidence type="ECO:0000256" key="16">
    <source>
        <dbReference type="PIRSR" id="PIRSR001024-5"/>
    </source>
</evidence>
<comment type="caution">
    <text evidence="20">The sequence shown here is derived from an EMBL/GenBank/DDBJ whole genome shotgun (WGS) entry which is preliminary data.</text>
</comment>
<evidence type="ECO:0000256" key="15">
    <source>
        <dbReference type="PIRSR" id="PIRSR001024-4"/>
    </source>
</evidence>
<keyword evidence="21" id="KW-1185">Reference proteome</keyword>
<dbReference type="Pfam" id="PF09260">
    <property type="entry name" value="A_amylase_dom_C"/>
    <property type="match status" value="1"/>
</dbReference>
<proteinExistence type="inferred from homology"/>
<keyword evidence="17" id="KW-1133">Transmembrane helix</keyword>
<protein>
    <recommendedName>
        <fullName evidence="4">alpha-amylase</fullName>
        <ecNumber evidence="4">3.2.1.1</ecNumber>
    </recommendedName>
</protein>
<dbReference type="PANTHER" id="PTHR10357:SF215">
    <property type="entry name" value="ALPHA-AMYLASE 1"/>
    <property type="match status" value="1"/>
</dbReference>
<dbReference type="InterPro" id="IPR006047">
    <property type="entry name" value="GH13_cat_dom"/>
</dbReference>
<feature type="active site" description="Proton donor" evidence="13">
    <location>
        <position position="246"/>
    </location>
</feature>
<dbReference type="SUPFAM" id="SSF51445">
    <property type="entry name" value="(Trans)glycosidases"/>
    <property type="match status" value="1"/>
</dbReference>
<dbReference type="InterPro" id="IPR013777">
    <property type="entry name" value="A-amylase-like"/>
</dbReference>
<feature type="disulfide bond" evidence="15">
    <location>
        <begin position="49"/>
        <end position="57"/>
    </location>
</feature>
<evidence type="ECO:0000256" key="3">
    <source>
        <dbReference type="ARBA" id="ARBA00008061"/>
    </source>
</evidence>
<name>A0A8K0XSC0_9AGAR</name>
<feature type="disulfide bond" evidence="15">
    <location>
        <begin position="454"/>
        <end position="490"/>
    </location>
</feature>
<dbReference type="Pfam" id="PF00128">
    <property type="entry name" value="Alpha-amylase"/>
    <property type="match status" value="1"/>
</dbReference>
<dbReference type="CDD" id="cd11319">
    <property type="entry name" value="AmyAc_euk_AmyA"/>
    <property type="match status" value="1"/>
</dbReference>
<dbReference type="InterPro" id="IPR017853">
    <property type="entry name" value="GH"/>
</dbReference>
<dbReference type="OrthoDB" id="204980at2759"/>
<evidence type="ECO:0000256" key="1">
    <source>
        <dbReference type="ARBA" id="ARBA00000548"/>
    </source>
</evidence>
<dbReference type="PANTHER" id="PTHR10357">
    <property type="entry name" value="ALPHA-AMYLASE FAMILY MEMBER"/>
    <property type="match status" value="1"/>
</dbReference>
<gene>
    <name evidence="20" type="ORF">BXZ70DRAFT_889943</name>
</gene>
<keyword evidence="5" id="KW-0479">Metal-binding</keyword>
<dbReference type="GO" id="GO:0016052">
    <property type="term" value="P:carbohydrate catabolic process"/>
    <property type="evidence" value="ECO:0007669"/>
    <property type="project" value="InterPro"/>
</dbReference>
<evidence type="ECO:0000256" key="13">
    <source>
        <dbReference type="PIRSR" id="PIRSR001024-1"/>
    </source>
</evidence>
<dbReference type="Gene3D" id="3.20.20.80">
    <property type="entry name" value="Glycosidases"/>
    <property type="match status" value="1"/>
</dbReference>
<evidence type="ECO:0000256" key="14">
    <source>
        <dbReference type="PIRSR" id="PIRSR001024-2"/>
    </source>
</evidence>
<feature type="active site" description="Nucleophile" evidence="13">
    <location>
        <position position="222"/>
    </location>
</feature>
<keyword evidence="9 15" id="KW-1015">Disulfide bond</keyword>
<evidence type="ECO:0000256" key="12">
    <source>
        <dbReference type="ARBA" id="ARBA00023295"/>
    </source>
</evidence>
<dbReference type="FunFam" id="3.20.20.80:FF:000120">
    <property type="entry name" value="Alpha-amylase A"/>
    <property type="match status" value="1"/>
</dbReference>
<keyword evidence="12" id="KW-0326">Glycosidase</keyword>
<dbReference type="AlphaFoldDB" id="A0A8K0XSC0"/>
<dbReference type="SUPFAM" id="SSF51011">
    <property type="entry name" value="Glycosyl hydrolase domain"/>
    <property type="match status" value="1"/>
</dbReference>
<evidence type="ECO:0000256" key="9">
    <source>
        <dbReference type="ARBA" id="ARBA00023157"/>
    </source>
</evidence>
<evidence type="ECO:0000256" key="2">
    <source>
        <dbReference type="ARBA" id="ARBA00001913"/>
    </source>
</evidence>
<dbReference type="SMART" id="SM00642">
    <property type="entry name" value="Aamy"/>
    <property type="match status" value="1"/>
</dbReference>
<dbReference type="EC" id="3.2.1.1" evidence="4"/>
<evidence type="ECO:0000313" key="21">
    <source>
        <dbReference type="Proteomes" id="UP000813824"/>
    </source>
</evidence>
<feature type="chain" id="PRO_5035480096" description="alpha-amylase" evidence="18">
    <location>
        <begin position="20"/>
        <end position="543"/>
    </location>
</feature>
<feature type="binding site" evidence="16">
    <location>
        <position position="54"/>
    </location>
    <ligand>
        <name>substrate</name>
    </ligand>
</feature>
<evidence type="ECO:0000313" key="20">
    <source>
        <dbReference type="EMBL" id="KAH8102880.1"/>
    </source>
</evidence>
<dbReference type="PIRSF" id="PIRSF001024">
    <property type="entry name" value="Alph-amyl_fung"/>
    <property type="match status" value="1"/>
</dbReference>
<keyword evidence="10" id="KW-0325">Glycoprotein</keyword>
<feature type="signal peptide" evidence="18">
    <location>
        <begin position="1"/>
        <end position="19"/>
    </location>
</feature>
<dbReference type="Proteomes" id="UP000813824">
    <property type="component" value="Unassembled WGS sequence"/>
</dbReference>
<feature type="binding site" evidence="16">
    <location>
        <position position="220"/>
    </location>
    <ligand>
        <name>substrate</name>
    </ligand>
</feature>
<accession>A0A8K0XSC0</accession>
<keyword evidence="17" id="KW-0472">Membrane</keyword>
<evidence type="ECO:0000256" key="17">
    <source>
        <dbReference type="SAM" id="Phobius"/>
    </source>
</evidence>
<evidence type="ECO:0000259" key="19">
    <source>
        <dbReference type="SMART" id="SM00642"/>
    </source>
</evidence>
<feature type="transmembrane region" description="Helical" evidence="17">
    <location>
        <begin position="520"/>
        <end position="540"/>
    </location>
</feature>
<evidence type="ECO:0000256" key="18">
    <source>
        <dbReference type="SAM" id="SignalP"/>
    </source>
</evidence>
<keyword evidence="17" id="KW-0812">Transmembrane</keyword>
<feature type="binding site" evidence="16">
    <location>
        <position position="103"/>
    </location>
    <ligand>
        <name>substrate</name>
    </ligand>
</feature>
<dbReference type="InterPro" id="IPR013780">
    <property type="entry name" value="Glyco_hydro_b"/>
</dbReference>
<dbReference type="GO" id="GO:0004556">
    <property type="term" value="F:alpha-amylase activity"/>
    <property type="evidence" value="ECO:0007669"/>
    <property type="project" value="UniProtKB-EC"/>
</dbReference>
<organism evidence="20 21">
    <name type="scientific">Cristinia sonorae</name>
    <dbReference type="NCBI Taxonomy" id="1940300"/>
    <lineage>
        <taxon>Eukaryota</taxon>
        <taxon>Fungi</taxon>
        <taxon>Dikarya</taxon>
        <taxon>Basidiomycota</taxon>
        <taxon>Agaricomycotina</taxon>
        <taxon>Agaricomycetes</taxon>
        <taxon>Agaricomycetidae</taxon>
        <taxon>Agaricales</taxon>
        <taxon>Pleurotineae</taxon>
        <taxon>Stephanosporaceae</taxon>
        <taxon>Cristinia</taxon>
    </lineage>
</organism>
<dbReference type="GO" id="GO:0005509">
    <property type="term" value="F:calcium ion binding"/>
    <property type="evidence" value="ECO:0007669"/>
    <property type="project" value="InterPro"/>
</dbReference>
<evidence type="ECO:0000256" key="6">
    <source>
        <dbReference type="ARBA" id="ARBA00022729"/>
    </source>
</evidence>
<evidence type="ECO:0000256" key="8">
    <source>
        <dbReference type="ARBA" id="ARBA00022837"/>
    </source>
</evidence>
<keyword evidence="11" id="KW-0119">Carbohydrate metabolism</keyword>
<comment type="catalytic activity">
    <reaction evidence="1">
        <text>Endohydrolysis of (1-&gt;4)-alpha-D-glucosidic linkages in polysaccharides containing three or more (1-&gt;4)-alpha-linked D-glucose units.</text>
        <dbReference type="EC" id="3.2.1.1"/>
    </reaction>
</comment>
<feature type="disulfide bond" evidence="15">
    <location>
        <begin position="167"/>
        <end position="180"/>
    </location>
</feature>
<evidence type="ECO:0000256" key="4">
    <source>
        <dbReference type="ARBA" id="ARBA00012595"/>
    </source>
</evidence>
<reference evidence="20" key="1">
    <citation type="journal article" date="2021" name="New Phytol.">
        <title>Evolutionary innovations through gain and loss of genes in the ectomycorrhizal Boletales.</title>
        <authorList>
            <person name="Wu G."/>
            <person name="Miyauchi S."/>
            <person name="Morin E."/>
            <person name="Kuo A."/>
            <person name="Drula E."/>
            <person name="Varga T."/>
            <person name="Kohler A."/>
            <person name="Feng B."/>
            <person name="Cao Y."/>
            <person name="Lipzen A."/>
            <person name="Daum C."/>
            <person name="Hundley H."/>
            <person name="Pangilinan J."/>
            <person name="Johnson J."/>
            <person name="Barry K."/>
            <person name="LaButti K."/>
            <person name="Ng V."/>
            <person name="Ahrendt S."/>
            <person name="Min B."/>
            <person name="Choi I.G."/>
            <person name="Park H."/>
            <person name="Plett J.M."/>
            <person name="Magnuson J."/>
            <person name="Spatafora J.W."/>
            <person name="Nagy L.G."/>
            <person name="Henrissat B."/>
            <person name="Grigoriev I.V."/>
            <person name="Yang Z.L."/>
            <person name="Xu J."/>
            <person name="Martin F.M."/>
        </authorList>
    </citation>
    <scope>NUCLEOTIDE SEQUENCE</scope>
    <source>
        <strain evidence="20">KKN 215</strain>
    </source>
</reference>
<evidence type="ECO:0000256" key="7">
    <source>
        <dbReference type="ARBA" id="ARBA00022801"/>
    </source>
</evidence>
<evidence type="ECO:0000256" key="10">
    <source>
        <dbReference type="ARBA" id="ARBA00023180"/>
    </source>
</evidence>
<keyword evidence="8" id="KW-0106">Calcium</keyword>
<feature type="site" description="Transition state stabilizer" evidence="14">
    <location>
        <position position="316"/>
    </location>
</feature>
<keyword evidence="7" id="KW-0378">Hydrolase</keyword>
<sequence>MRTFLTLLPALSLLHTAYAATAEQWRGRSIYQVIVDRFALPKGADPNKCDPGAQTWCGGTWNALRENLDYIQDMGFTAVWISPVNQNYEGPRTAYGDAYHGYWIMDHSQLNSKFGTAEDLKALSDELHRRGMYLMVDVVVNDVMSPTLEPDYSKYMFKDESQYHPYCPIQWGNITSEQDCWLGDTNVPLPDLNTEDPTVVAGLNSWVKDMVDTYAIDGLRIDAAKHVSPGFWPSFCGAAGVFCIGEVFGSDIDQAASYQSDKELDAILNYPMYTALMDAFAIPGDLNTSAITATLDAYKTKFKDPGLLGNFLENQDLPRWANVSVDPQSMYNAMTFNFMSDGIPIVYYGQEQGFKGNADPWNREALWPSQYQNTSASGIITKLNTFRNFLVNNTSSDWLHKPTEVLTTDAHGIAIMKGDVLSVLTNIGSPPANVSMAVYTPYSNSLAMTDVLSCAQYVIGSNGTLSVEYTKGGQAKVIVPSTLLQNSGICGNPAEVDQKPKGQLADGSAAGRSLSEPHSLAGGLVFSFVLFVLGFGGFLGHVV</sequence>
<evidence type="ECO:0000256" key="11">
    <source>
        <dbReference type="ARBA" id="ARBA00023277"/>
    </source>
</evidence>
<dbReference type="InterPro" id="IPR015340">
    <property type="entry name" value="A_amylase_C_dom"/>
</dbReference>